<feature type="transmembrane region" description="Helical" evidence="1">
    <location>
        <begin position="31"/>
        <end position="54"/>
    </location>
</feature>
<accession>A0A2C1MAR6</accession>
<protein>
    <submittedName>
        <fullName evidence="2">Uncharacterized protein</fullName>
    </submittedName>
</protein>
<dbReference type="EMBL" id="NUMG01000002">
    <property type="protein sequence ID" value="PGU07330.1"/>
    <property type="molecule type" value="Genomic_DNA"/>
</dbReference>
<keyword evidence="1" id="KW-0472">Membrane</keyword>
<keyword evidence="1" id="KW-1133">Transmembrane helix</keyword>
<organism evidence="2 3">
    <name type="scientific">Bacillus cereus</name>
    <dbReference type="NCBI Taxonomy" id="1396"/>
    <lineage>
        <taxon>Bacteria</taxon>
        <taxon>Bacillati</taxon>
        <taxon>Bacillota</taxon>
        <taxon>Bacilli</taxon>
        <taxon>Bacillales</taxon>
        <taxon>Bacillaceae</taxon>
        <taxon>Bacillus</taxon>
        <taxon>Bacillus cereus group</taxon>
    </lineage>
</organism>
<dbReference type="Proteomes" id="UP000225766">
    <property type="component" value="Unassembled WGS sequence"/>
</dbReference>
<evidence type="ECO:0000313" key="3">
    <source>
        <dbReference type="Proteomes" id="UP000225766"/>
    </source>
</evidence>
<proteinExistence type="predicted"/>
<name>A0A2C1MAR6_BACCE</name>
<comment type="caution">
    <text evidence="2">The sequence shown here is derived from an EMBL/GenBank/DDBJ whole genome shotgun (WGS) entry which is preliminary data.</text>
</comment>
<dbReference type="AlphaFoldDB" id="A0A2C1MAR6"/>
<sequence>MMNTVYILLFWVLILFPILYIIKIKHWNIKVVAILVGRILFSIVFFINGMILGLQRNWVEPPYEEEWGFFIKSLQHGKTDALIHLFLLITIVTFDLISIFYYINKVFFKR</sequence>
<reference evidence="2 3" key="1">
    <citation type="submission" date="2017-09" db="EMBL/GenBank/DDBJ databases">
        <title>Large-scale bioinformatics analysis of Bacillus genomes uncovers conserved roles of natural products in bacterial physiology.</title>
        <authorList>
            <consortium name="Agbiome Team Llc"/>
            <person name="Bleich R.M."/>
            <person name="Grubbs K.J."/>
            <person name="Santa Maria K.C."/>
            <person name="Allen S.E."/>
            <person name="Farag S."/>
            <person name="Shank E.A."/>
            <person name="Bowers A."/>
        </authorList>
    </citation>
    <scope>NUCLEOTIDE SEQUENCE [LARGE SCALE GENOMIC DNA]</scope>
    <source>
        <strain evidence="2 3">AFS040105</strain>
    </source>
</reference>
<keyword evidence="1" id="KW-0812">Transmembrane</keyword>
<evidence type="ECO:0000256" key="1">
    <source>
        <dbReference type="SAM" id="Phobius"/>
    </source>
</evidence>
<dbReference type="RefSeq" id="WP_098882359.1">
    <property type="nucleotide sequence ID" value="NZ_NUMG01000002.1"/>
</dbReference>
<feature type="transmembrane region" description="Helical" evidence="1">
    <location>
        <begin position="6"/>
        <end position="24"/>
    </location>
</feature>
<feature type="transmembrane region" description="Helical" evidence="1">
    <location>
        <begin position="81"/>
        <end position="103"/>
    </location>
</feature>
<gene>
    <name evidence="2" type="ORF">COD19_02030</name>
</gene>
<evidence type="ECO:0000313" key="2">
    <source>
        <dbReference type="EMBL" id="PGU07330.1"/>
    </source>
</evidence>